<keyword evidence="2" id="KW-1185">Reference proteome</keyword>
<dbReference type="AlphaFoldDB" id="A0AAV4QFT3"/>
<accession>A0AAV4QFT3</accession>
<evidence type="ECO:0000313" key="1">
    <source>
        <dbReference type="EMBL" id="GIY06890.1"/>
    </source>
</evidence>
<comment type="caution">
    <text evidence="1">The sequence shown here is derived from an EMBL/GenBank/DDBJ whole genome shotgun (WGS) entry which is preliminary data.</text>
</comment>
<sequence length="73" mass="8263">MGEVLVRVLDPMSSSRELFVRVIRFIYVDNFIYEIVVEFQSPQIAQSHVVSHVELLDETVVQSGCGLPCPPSR</sequence>
<evidence type="ECO:0000313" key="2">
    <source>
        <dbReference type="Proteomes" id="UP001054945"/>
    </source>
</evidence>
<dbReference type="EMBL" id="BPLR01006011">
    <property type="protein sequence ID" value="GIY06890.1"/>
    <property type="molecule type" value="Genomic_DNA"/>
</dbReference>
<reference evidence="1 2" key="1">
    <citation type="submission" date="2021-06" db="EMBL/GenBank/DDBJ databases">
        <title>Caerostris extrusa draft genome.</title>
        <authorList>
            <person name="Kono N."/>
            <person name="Arakawa K."/>
        </authorList>
    </citation>
    <scope>NUCLEOTIDE SEQUENCE [LARGE SCALE GENOMIC DNA]</scope>
</reference>
<name>A0AAV4QFT3_CAEEX</name>
<dbReference type="Proteomes" id="UP001054945">
    <property type="component" value="Unassembled WGS sequence"/>
</dbReference>
<gene>
    <name evidence="1" type="ORF">CEXT_251321</name>
</gene>
<organism evidence="1 2">
    <name type="scientific">Caerostris extrusa</name>
    <name type="common">Bark spider</name>
    <name type="synonym">Caerostris bankana</name>
    <dbReference type="NCBI Taxonomy" id="172846"/>
    <lineage>
        <taxon>Eukaryota</taxon>
        <taxon>Metazoa</taxon>
        <taxon>Ecdysozoa</taxon>
        <taxon>Arthropoda</taxon>
        <taxon>Chelicerata</taxon>
        <taxon>Arachnida</taxon>
        <taxon>Araneae</taxon>
        <taxon>Araneomorphae</taxon>
        <taxon>Entelegynae</taxon>
        <taxon>Araneoidea</taxon>
        <taxon>Araneidae</taxon>
        <taxon>Caerostris</taxon>
    </lineage>
</organism>
<protein>
    <submittedName>
        <fullName evidence="1">Uncharacterized protein</fullName>
    </submittedName>
</protein>
<proteinExistence type="predicted"/>